<dbReference type="PANTHER" id="PTHR43065:SF23">
    <property type="entry name" value="SENSOR HISTIDINE KINASE PDTAS"/>
    <property type="match status" value="1"/>
</dbReference>
<dbReference type="InterPro" id="IPR035965">
    <property type="entry name" value="PAS-like_dom_sf"/>
</dbReference>
<dbReference type="Pfam" id="PF07568">
    <property type="entry name" value="HisKA_2"/>
    <property type="match status" value="1"/>
</dbReference>
<dbReference type="InterPro" id="IPR036890">
    <property type="entry name" value="HATPase_C_sf"/>
</dbReference>
<dbReference type="Gene3D" id="3.30.450.20">
    <property type="entry name" value="PAS domain"/>
    <property type="match status" value="7"/>
</dbReference>
<dbReference type="InterPro" id="IPR000700">
    <property type="entry name" value="PAS-assoc_C"/>
</dbReference>
<feature type="domain" description="PAS" evidence="2">
    <location>
        <begin position="667"/>
        <end position="741"/>
    </location>
</feature>
<feature type="domain" description="PAC" evidence="3">
    <location>
        <begin position="744"/>
        <end position="796"/>
    </location>
</feature>
<evidence type="ECO:0000259" key="1">
    <source>
        <dbReference type="PROSITE" id="PS50109"/>
    </source>
</evidence>
<reference evidence="4 5" key="1">
    <citation type="submission" date="2014-07" db="EMBL/GenBank/DDBJ databases">
        <title>Methanogenic archaea and the global carbon cycle.</title>
        <authorList>
            <person name="Henriksen J.R."/>
            <person name="Luke J."/>
            <person name="Reinhart S."/>
            <person name="Benedict M.N."/>
            <person name="Youngblut N.D."/>
            <person name="Metcalf M.E."/>
            <person name="Whitaker R.J."/>
            <person name="Metcalf W.W."/>
        </authorList>
    </citation>
    <scope>NUCLEOTIDE SEQUENCE [LARGE SCALE GENOMIC DNA]</scope>
    <source>
        <strain evidence="4 5">T4/M</strain>
    </source>
</reference>
<dbReference type="KEGG" id="msw:MSSIT_1882"/>
<feature type="domain" description="PAC" evidence="3">
    <location>
        <begin position="614"/>
        <end position="666"/>
    </location>
</feature>
<feature type="domain" description="PAC" evidence="3">
    <location>
        <begin position="1"/>
        <end position="20"/>
    </location>
</feature>
<feature type="domain" description="PAS" evidence="2">
    <location>
        <begin position="408"/>
        <end position="481"/>
    </location>
</feature>
<organism evidence="4 5">
    <name type="scientific">Methanosarcina siciliae T4/M</name>
    <dbReference type="NCBI Taxonomy" id="1434120"/>
    <lineage>
        <taxon>Archaea</taxon>
        <taxon>Methanobacteriati</taxon>
        <taxon>Methanobacteriota</taxon>
        <taxon>Stenosarchaea group</taxon>
        <taxon>Methanomicrobia</taxon>
        <taxon>Methanosarcinales</taxon>
        <taxon>Methanosarcinaceae</taxon>
        <taxon>Methanosarcina</taxon>
    </lineage>
</organism>
<feature type="domain" description="PAS" evidence="2">
    <location>
        <begin position="279"/>
        <end position="352"/>
    </location>
</feature>
<keyword evidence="4" id="KW-0808">Transferase</keyword>
<dbReference type="SMART" id="SM00091">
    <property type="entry name" value="PAS"/>
    <property type="match status" value="7"/>
</dbReference>
<evidence type="ECO:0000259" key="2">
    <source>
        <dbReference type="PROSITE" id="PS50112"/>
    </source>
</evidence>
<dbReference type="PATRIC" id="fig|1434120.4.peg.2418"/>
<dbReference type="EMBL" id="CP009506">
    <property type="protein sequence ID" value="AKB28601.1"/>
    <property type="molecule type" value="Genomic_DNA"/>
</dbReference>
<dbReference type="SMART" id="SM00086">
    <property type="entry name" value="PAC"/>
    <property type="match status" value="7"/>
</dbReference>
<dbReference type="InterPro" id="IPR001610">
    <property type="entry name" value="PAC"/>
</dbReference>
<dbReference type="SMART" id="SM00387">
    <property type="entry name" value="HATPase_c"/>
    <property type="match status" value="1"/>
</dbReference>
<dbReference type="InterPro" id="IPR011495">
    <property type="entry name" value="Sig_transdc_His_kin_sub2_dim/P"/>
</dbReference>
<dbReference type="PROSITE" id="PS50112">
    <property type="entry name" value="PAS"/>
    <property type="match status" value="6"/>
</dbReference>
<keyword evidence="5" id="KW-1185">Reference proteome</keyword>
<proteinExistence type="predicted"/>
<dbReference type="InterPro" id="IPR005467">
    <property type="entry name" value="His_kinase_dom"/>
</dbReference>
<dbReference type="GO" id="GO:0016301">
    <property type="term" value="F:kinase activity"/>
    <property type="evidence" value="ECO:0007669"/>
    <property type="project" value="UniProtKB-KW"/>
</dbReference>
<feature type="domain" description="PAC" evidence="3">
    <location>
        <begin position="97"/>
        <end position="149"/>
    </location>
</feature>
<dbReference type="GeneID" id="25418451"/>
<dbReference type="Pfam" id="PF08447">
    <property type="entry name" value="PAS_3"/>
    <property type="match status" value="7"/>
</dbReference>
<dbReference type="Pfam" id="PF02518">
    <property type="entry name" value="HATPase_c"/>
    <property type="match status" value="1"/>
</dbReference>
<sequence length="1149" mass="134572">MGGVMQDITQRKAAEEIFRKNEERYRVVAEHTGQLIYDYDISTGKIEWVGAIRELTGYSPEEFGQVDLEGWKDHIHPEDMENALEIHEKCMETGRKYLAEYRFRRKDGSYFYVEDSSVYLRNKQGQMNRIIGVVKDISEKKIAREILKKSEERFRAVAERTGQLIYDYDLRTKRSTWEGAIEELTGYSYEEFQKFVPEVWAEHLYPEERQRAVETYKKCLDTGEDFCKEYRLRRKDGSYFYAEENGFYIKDKDGKVYRAVGVIKDITEQKRALEKLERSEERYRLIAEHTGQVLYHDDYIKGTIEWAGAIPEITGYDFEEFQETNVDGWLGLIHPEDREKVMEAHYRCREKGGDFSEEYRLKRADGSYVTVEDEGVYFKDESGNISKAFGVIKDIEEKKLSQKKLLESEERFRVAAEQTGQIVFEHDHINDVLTWAGAITEITGYGIEEFRKFDGKTWAEHVHPEDRKKALAEFKKFQEKDSHFRVEYRFRRKDGNYFHVEDSGIYLRNEKGKIRKAIGVIKDITPIKLAAEKLQESEERFRVAAEKTGQLVYDYDVASNRIKWAGAVEDISGYTSEEMHKLTTFELLKKHIHPEDYEKAAMYFRNASKIGGNYSQEYRLKRKEGDYIYVEDCGTYLRDKEGRVYRMIGVIKNITERKLATEELRRSEEKFRIVAEQTGQLVYDYDVPEDKIGWGGAIRELMDYGDEEFKKLSSLKDWKKLLHPKDRKRAVDSFNRCLEKGEKYREEYRLKRKDGTYLYVENRGVFLKDENGRIYRMLGANKDITQIKNSLEKVRESEEKYRSFIQNFKGVAFQGDVNFDPVFAEGLLEEITGYSEEEFLSGKVRWDMIVKEEDRLRIFEDAEKLKTIPGTIINREYRIRHKDGKVRWVNEIIQNISDSSGKPVLVQGSIYDITERKEAEEALARTEEIRKKEIHHRIKNNLQVISSLLELQADKFKDREVIEAFRESQNRVVSMAIIHEELYRAGDIETLDFSAYLRKLTSDLLGSYTVRKEDVKLKLEAEDTFLGMDTAIPLGIIINELVSNALKYAFPAGRRGEIRIKLCRKEISENKNIDEIISNNYRGSSIKNSYLYLLVVSDNGLGFPENVDFKNTDSLGLQLVNILVEQLEGTIEMETNGGTTFRISFTETE</sequence>
<dbReference type="PROSITE" id="PS50109">
    <property type="entry name" value="HIS_KIN"/>
    <property type="match status" value="1"/>
</dbReference>
<evidence type="ECO:0000313" key="5">
    <source>
        <dbReference type="Proteomes" id="UP000033111"/>
    </source>
</evidence>
<dbReference type="CDD" id="cd00130">
    <property type="entry name" value="PAS"/>
    <property type="match status" value="7"/>
</dbReference>
<feature type="domain" description="Histidine kinase" evidence="1">
    <location>
        <begin position="933"/>
        <end position="1149"/>
    </location>
</feature>
<dbReference type="PROSITE" id="PS50113">
    <property type="entry name" value="PAC"/>
    <property type="match status" value="8"/>
</dbReference>
<dbReference type="RefSeq" id="WP_052721604.1">
    <property type="nucleotide sequence ID" value="NZ_CP009506.1"/>
</dbReference>
<feature type="domain" description="PAS" evidence="2">
    <location>
        <begin position="150"/>
        <end position="223"/>
    </location>
</feature>
<dbReference type="InterPro" id="IPR003594">
    <property type="entry name" value="HATPase_dom"/>
</dbReference>
<dbReference type="PANTHER" id="PTHR43065">
    <property type="entry name" value="SENSOR HISTIDINE KINASE"/>
    <property type="match status" value="1"/>
</dbReference>
<feature type="domain" description="PAC" evidence="3">
    <location>
        <begin position="355"/>
        <end position="407"/>
    </location>
</feature>
<dbReference type="InterPro" id="IPR000014">
    <property type="entry name" value="PAS"/>
</dbReference>
<evidence type="ECO:0000313" key="4">
    <source>
        <dbReference type="EMBL" id="AKB28601.1"/>
    </source>
</evidence>
<feature type="domain" description="PAC" evidence="3">
    <location>
        <begin position="226"/>
        <end position="278"/>
    </location>
</feature>
<dbReference type="NCBIfam" id="TIGR00229">
    <property type="entry name" value="sensory_box"/>
    <property type="match status" value="7"/>
</dbReference>
<dbReference type="InterPro" id="IPR013655">
    <property type="entry name" value="PAS_fold_3"/>
</dbReference>
<feature type="domain" description="PAS" evidence="2">
    <location>
        <begin position="537"/>
        <end position="611"/>
    </location>
</feature>
<dbReference type="OrthoDB" id="342253at2157"/>
<dbReference type="SUPFAM" id="SSF55874">
    <property type="entry name" value="ATPase domain of HSP90 chaperone/DNA topoisomerase II/histidine kinase"/>
    <property type="match status" value="1"/>
</dbReference>
<feature type="domain" description="PAC" evidence="3">
    <location>
        <begin position="484"/>
        <end position="536"/>
    </location>
</feature>
<feature type="domain" description="PAC" evidence="3">
    <location>
        <begin position="873"/>
        <end position="925"/>
    </location>
</feature>
<dbReference type="Proteomes" id="UP000033111">
    <property type="component" value="Chromosome"/>
</dbReference>
<protein>
    <submittedName>
        <fullName evidence="4">Sensory transduction histidine kinase</fullName>
    </submittedName>
</protein>
<feature type="domain" description="PAS" evidence="2">
    <location>
        <begin position="21"/>
        <end position="94"/>
    </location>
</feature>
<gene>
    <name evidence="4" type="ORF">MSSIT_1882</name>
</gene>
<dbReference type="SUPFAM" id="SSF55785">
    <property type="entry name" value="PYP-like sensor domain (PAS domain)"/>
    <property type="match status" value="7"/>
</dbReference>
<evidence type="ECO:0000259" key="3">
    <source>
        <dbReference type="PROSITE" id="PS50113"/>
    </source>
</evidence>
<dbReference type="AlphaFoldDB" id="A0A0E3L8I9"/>
<name>A0A0E3L8I9_9EURY</name>
<accession>A0A0E3L8I9</accession>
<keyword evidence="4" id="KW-0418">Kinase</keyword>
<dbReference type="HOGENOM" id="CLU_000445_114_18_2"/>
<dbReference type="Gene3D" id="3.30.565.10">
    <property type="entry name" value="Histidine kinase-like ATPase, C-terminal domain"/>
    <property type="match status" value="1"/>
</dbReference>